<feature type="transmembrane region" description="Helical" evidence="1">
    <location>
        <begin position="76"/>
        <end position="94"/>
    </location>
</feature>
<dbReference type="RefSeq" id="WP_185915241.1">
    <property type="nucleotide sequence ID" value="NZ_JACMSD010000002.1"/>
</dbReference>
<evidence type="ECO:0000313" key="3">
    <source>
        <dbReference type="Proteomes" id="UP001205063"/>
    </source>
</evidence>
<feature type="transmembrane region" description="Helical" evidence="1">
    <location>
        <begin position="48"/>
        <end position="70"/>
    </location>
</feature>
<evidence type="ECO:0000313" key="2">
    <source>
        <dbReference type="EMBL" id="MCQ4948831.1"/>
    </source>
</evidence>
<feature type="transmembrane region" description="Helical" evidence="1">
    <location>
        <begin position="186"/>
        <end position="206"/>
    </location>
</feature>
<dbReference type="AlphaFoldDB" id="A0AAW5K7C1"/>
<dbReference type="EMBL" id="JANGAB010000002">
    <property type="protein sequence ID" value="MCQ4948831.1"/>
    <property type="molecule type" value="Genomic_DNA"/>
</dbReference>
<dbReference type="Proteomes" id="UP001205063">
    <property type="component" value="Unassembled WGS sequence"/>
</dbReference>
<dbReference type="Pfam" id="PF19845">
    <property type="entry name" value="DUF6320"/>
    <property type="match status" value="1"/>
</dbReference>
<name>A0AAW5K7C1_9FIRM</name>
<proteinExistence type="predicted"/>
<protein>
    <submittedName>
        <fullName evidence="2">DUF6320 domain-containing protein</fullName>
    </submittedName>
</protein>
<feature type="transmembrane region" description="Helical" evidence="1">
    <location>
        <begin position="106"/>
        <end position="127"/>
    </location>
</feature>
<keyword evidence="1" id="KW-0812">Transmembrane</keyword>
<evidence type="ECO:0000256" key="1">
    <source>
        <dbReference type="SAM" id="Phobius"/>
    </source>
</evidence>
<dbReference type="InterPro" id="IPR046283">
    <property type="entry name" value="DUF6320"/>
</dbReference>
<sequence>MKYCEQCKVSVTGQRSRCPLCQSVLRDEGEPYEEVFPVIPTVYNRFQFFFKLLIFASAVLGIVSAVINLLLPQSGVWSLFVLGGIGCLWVFLFIAVRKRNNIPKNILWQVAVTILFCLLWDLFTGWHGWSVDYVVPSICVAAMAALAVTAKVFRLVVGDFLFYLLISVLFGILPVISILLGWVQVLYPSLICVGCSLVSLAAVLIFQGENMKREWRRRMHL</sequence>
<gene>
    <name evidence="2" type="ORF">NE646_04000</name>
</gene>
<accession>A0AAW5K7C1</accession>
<keyword evidence="1" id="KW-1133">Transmembrane helix</keyword>
<keyword evidence="1" id="KW-0472">Membrane</keyword>
<feature type="transmembrane region" description="Helical" evidence="1">
    <location>
        <begin position="160"/>
        <end position="180"/>
    </location>
</feature>
<organism evidence="2 3">
    <name type="scientific">Bittarella massiliensis</name>
    <name type="common">ex Durand et al. 2017</name>
    <dbReference type="NCBI Taxonomy" id="1720313"/>
    <lineage>
        <taxon>Bacteria</taxon>
        <taxon>Bacillati</taxon>
        <taxon>Bacillota</taxon>
        <taxon>Clostridia</taxon>
        <taxon>Eubacteriales</taxon>
        <taxon>Oscillospiraceae</taxon>
        <taxon>Bittarella (ex Durand et al. 2017)</taxon>
    </lineage>
</organism>
<feature type="transmembrane region" description="Helical" evidence="1">
    <location>
        <begin position="133"/>
        <end position="153"/>
    </location>
</feature>
<comment type="caution">
    <text evidence="2">The sequence shown here is derived from an EMBL/GenBank/DDBJ whole genome shotgun (WGS) entry which is preliminary data.</text>
</comment>
<reference evidence="2" key="1">
    <citation type="submission" date="2022-06" db="EMBL/GenBank/DDBJ databases">
        <title>Isolation of gut microbiota from human fecal samples.</title>
        <authorList>
            <person name="Pamer E.G."/>
            <person name="Barat B."/>
            <person name="Waligurski E."/>
            <person name="Medina S."/>
            <person name="Paddock L."/>
            <person name="Mostad J."/>
        </authorList>
    </citation>
    <scope>NUCLEOTIDE SEQUENCE</scope>
    <source>
        <strain evidence="2">DFI.7.96</strain>
    </source>
</reference>